<evidence type="ECO:0000256" key="8">
    <source>
        <dbReference type="ARBA" id="ARBA00023136"/>
    </source>
</evidence>
<evidence type="ECO:0000256" key="9">
    <source>
        <dbReference type="ARBA" id="ARBA00025772"/>
    </source>
</evidence>
<evidence type="ECO:0000256" key="3">
    <source>
        <dbReference type="ARBA" id="ARBA00022475"/>
    </source>
</evidence>
<dbReference type="NCBIfam" id="TIGR02532">
    <property type="entry name" value="IV_pilin_GFxxxE"/>
    <property type="match status" value="1"/>
</dbReference>
<dbReference type="Proteomes" id="UP000294796">
    <property type="component" value="Unassembled WGS sequence"/>
</dbReference>
<dbReference type="GO" id="GO:0015628">
    <property type="term" value="P:protein secretion by the type II secretion system"/>
    <property type="evidence" value="ECO:0007669"/>
    <property type="project" value="InterPro"/>
</dbReference>
<evidence type="ECO:0000256" key="4">
    <source>
        <dbReference type="ARBA" id="ARBA00022481"/>
    </source>
</evidence>
<keyword evidence="8 11" id="KW-0472">Membrane</keyword>
<evidence type="ECO:0000313" key="14">
    <source>
        <dbReference type="Proteomes" id="UP000294796"/>
    </source>
</evidence>
<dbReference type="InterPro" id="IPR045584">
    <property type="entry name" value="Pilin-like"/>
</dbReference>
<sequence>MNRKDAGFTLIEAVVVMAVMVILLTIAVPSMASLLERQRAANAMTSLTTQMAQARMAAITYRKPTILCPSSDGQHCHPGGDWSLGWMLFLDRDNNRRPDPGDDLLRVDLQPRSQHLRLPGTRGRPYLRYLPDGRSAGTNLTINVCNRQGEKLGAVIVNNAGRPRTERPKVPTPCPG</sequence>
<organism evidence="13 14">
    <name type="scientific">Luteimonas aestuarii</name>
    <dbReference type="NCBI Taxonomy" id="453837"/>
    <lineage>
        <taxon>Bacteria</taxon>
        <taxon>Pseudomonadati</taxon>
        <taxon>Pseudomonadota</taxon>
        <taxon>Gammaproteobacteria</taxon>
        <taxon>Lysobacterales</taxon>
        <taxon>Lysobacteraceae</taxon>
        <taxon>Luteimonas</taxon>
    </lineage>
</organism>
<evidence type="ECO:0000256" key="5">
    <source>
        <dbReference type="ARBA" id="ARBA00022519"/>
    </source>
</evidence>
<dbReference type="Pfam" id="PF07963">
    <property type="entry name" value="N_methyl"/>
    <property type="match status" value="1"/>
</dbReference>
<comment type="similarity">
    <text evidence="9">Belongs to the GSP H family.</text>
</comment>
<dbReference type="RefSeq" id="WP_133321286.1">
    <property type="nucleotide sequence ID" value="NZ_SMTF01000003.1"/>
</dbReference>
<evidence type="ECO:0000313" key="13">
    <source>
        <dbReference type="EMBL" id="TDK26253.1"/>
    </source>
</evidence>
<accession>A0A4R5TYH3</accession>
<dbReference type="EMBL" id="SMTF01000003">
    <property type="protein sequence ID" value="TDK26253.1"/>
    <property type="molecule type" value="Genomic_DNA"/>
</dbReference>
<evidence type="ECO:0000259" key="12">
    <source>
        <dbReference type="Pfam" id="PF12019"/>
    </source>
</evidence>
<protein>
    <recommendedName>
        <fullName evidence="2">Type II secretion system protein H</fullName>
    </recommendedName>
    <alternativeName>
        <fullName evidence="10">General secretion pathway protein H</fullName>
    </alternativeName>
</protein>
<evidence type="ECO:0000256" key="6">
    <source>
        <dbReference type="ARBA" id="ARBA00022692"/>
    </source>
</evidence>
<evidence type="ECO:0000256" key="10">
    <source>
        <dbReference type="ARBA" id="ARBA00030775"/>
    </source>
</evidence>
<keyword evidence="14" id="KW-1185">Reference proteome</keyword>
<evidence type="ECO:0000256" key="7">
    <source>
        <dbReference type="ARBA" id="ARBA00022989"/>
    </source>
</evidence>
<keyword evidence="4" id="KW-0488">Methylation</keyword>
<dbReference type="OrthoDB" id="2313614at2"/>
<proteinExistence type="inferred from homology"/>
<keyword evidence="3" id="KW-1003">Cell membrane</keyword>
<name>A0A4R5TYH3_9GAMM</name>
<gene>
    <name evidence="13" type="ORF">E2F46_06560</name>
</gene>
<feature type="domain" description="General secretion pathway GspH" evidence="12">
    <location>
        <begin position="45"/>
        <end position="161"/>
    </location>
</feature>
<comment type="subcellular location">
    <subcellularLocation>
        <location evidence="1">Cell inner membrane</location>
        <topology evidence="1">Single-pass membrane protein</topology>
    </subcellularLocation>
</comment>
<dbReference type="AlphaFoldDB" id="A0A4R5TYH3"/>
<keyword evidence="5" id="KW-0997">Cell inner membrane</keyword>
<reference evidence="13 14" key="1">
    <citation type="submission" date="2019-03" db="EMBL/GenBank/DDBJ databases">
        <title>Luteimonas zhaokaii sp.nov., isolated from the rectal contents of Plateau pika in Yushu, Qinghai Province, China.</title>
        <authorList>
            <person name="Zhang G."/>
        </authorList>
    </citation>
    <scope>NUCLEOTIDE SEQUENCE [LARGE SCALE GENOMIC DNA]</scope>
    <source>
        <strain evidence="13 14">B9</strain>
    </source>
</reference>
<dbReference type="GO" id="GO:0005886">
    <property type="term" value="C:plasma membrane"/>
    <property type="evidence" value="ECO:0007669"/>
    <property type="project" value="UniProtKB-SubCell"/>
</dbReference>
<dbReference type="SUPFAM" id="SSF54523">
    <property type="entry name" value="Pili subunits"/>
    <property type="match status" value="1"/>
</dbReference>
<dbReference type="InterPro" id="IPR022346">
    <property type="entry name" value="T2SS_GspH"/>
</dbReference>
<keyword evidence="7 11" id="KW-1133">Transmembrane helix</keyword>
<dbReference type="InterPro" id="IPR012902">
    <property type="entry name" value="N_methyl_site"/>
</dbReference>
<dbReference type="GO" id="GO:0015627">
    <property type="term" value="C:type II protein secretion system complex"/>
    <property type="evidence" value="ECO:0007669"/>
    <property type="project" value="InterPro"/>
</dbReference>
<dbReference type="Gene3D" id="3.55.40.10">
    <property type="entry name" value="minor pseudopilin epsh domain"/>
    <property type="match status" value="1"/>
</dbReference>
<keyword evidence="6 11" id="KW-0812">Transmembrane</keyword>
<feature type="transmembrane region" description="Helical" evidence="11">
    <location>
        <begin position="6"/>
        <end position="29"/>
    </location>
</feature>
<evidence type="ECO:0000256" key="2">
    <source>
        <dbReference type="ARBA" id="ARBA00021549"/>
    </source>
</evidence>
<evidence type="ECO:0000256" key="1">
    <source>
        <dbReference type="ARBA" id="ARBA00004377"/>
    </source>
</evidence>
<comment type="caution">
    <text evidence="13">The sequence shown here is derived from an EMBL/GenBank/DDBJ whole genome shotgun (WGS) entry which is preliminary data.</text>
</comment>
<dbReference type="Pfam" id="PF12019">
    <property type="entry name" value="GspH"/>
    <property type="match status" value="1"/>
</dbReference>
<evidence type="ECO:0000256" key="11">
    <source>
        <dbReference type="SAM" id="Phobius"/>
    </source>
</evidence>
<dbReference type="PROSITE" id="PS00409">
    <property type="entry name" value="PROKAR_NTER_METHYL"/>
    <property type="match status" value="1"/>
</dbReference>